<dbReference type="EMBL" id="DSID01000279">
    <property type="protein sequence ID" value="HEX70303.1"/>
    <property type="molecule type" value="Genomic_DNA"/>
</dbReference>
<dbReference type="CDD" id="cd07961">
    <property type="entry name" value="Anticodon_Ia_Ile_ABEc"/>
    <property type="match status" value="1"/>
</dbReference>
<name>A0A7C2WAJ3_9BACT</name>
<dbReference type="GO" id="GO:0005524">
    <property type="term" value="F:ATP binding"/>
    <property type="evidence" value="ECO:0007669"/>
    <property type="project" value="UniProtKB-KW"/>
</dbReference>
<dbReference type="EC" id="6.1.1.5" evidence="1 9"/>
<evidence type="ECO:0000313" key="12">
    <source>
        <dbReference type="EMBL" id="HEX70303.1"/>
    </source>
</evidence>
<dbReference type="PRINTS" id="PR00984">
    <property type="entry name" value="TRNASYNTHILE"/>
</dbReference>
<accession>A0A7C2WAJ3</accession>
<dbReference type="InterPro" id="IPR023586">
    <property type="entry name" value="Ile-tRNA-ligase_type2"/>
</dbReference>
<dbReference type="InterPro" id="IPR013155">
    <property type="entry name" value="M/V/L/I-tRNA-synth_anticd-bd"/>
</dbReference>
<dbReference type="InterPro" id="IPR002300">
    <property type="entry name" value="aa-tRNA-synth_Ia"/>
</dbReference>
<feature type="domain" description="Methionyl/Valyl/Leucyl/Isoleucyl-tRNA synthetase anticodon-binding" evidence="11">
    <location>
        <begin position="682"/>
        <end position="833"/>
    </location>
</feature>
<evidence type="ECO:0000256" key="5">
    <source>
        <dbReference type="ARBA" id="ARBA00022917"/>
    </source>
</evidence>
<evidence type="ECO:0000259" key="11">
    <source>
        <dbReference type="Pfam" id="PF08264"/>
    </source>
</evidence>
<comment type="function">
    <text evidence="7">Catalyzes the attachment of isoleucine to tRNA(Ile). As IleRS can inadvertently accommodate and process structurally similar amino acids such as valine, to avoid such errors it has two additional distinct tRNA(Ile)-dependent editing activities. One activity is designated as 'pretransfer' editing and involves the hydrolysis of activated Val-AMP. The other activity is designated 'posttransfer' editing and involves deacylation of mischarged Val-tRNA(Ile).</text>
</comment>
<dbReference type="InterPro" id="IPR014729">
    <property type="entry name" value="Rossmann-like_a/b/a_fold"/>
</dbReference>
<evidence type="ECO:0000259" key="10">
    <source>
        <dbReference type="Pfam" id="PF00133"/>
    </source>
</evidence>
<evidence type="ECO:0000256" key="1">
    <source>
        <dbReference type="ARBA" id="ARBA00013165"/>
    </source>
</evidence>
<keyword evidence="4" id="KW-0067">ATP-binding</keyword>
<feature type="domain" description="Aminoacyl-tRNA synthetase class Ia" evidence="10">
    <location>
        <begin position="19"/>
        <end position="632"/>
    </location>
</feature>
<dbReference type="NCBIfam" id="TIGR00392">
    <property type="entry name" value="ileS"/>
    <property type="match status" value="1"/>
</dbReference>
<comment type="catalytic activity">
    <reaction evidence="8">
        <text>tRNA(Ile) + L-isoleucine + ATP = L-isoleucyl-tRNA(Ile) + AMP + diphosphate</text>
        <dbReference type="Rhea" id="RHEA:11060"/>
        <dbReference type="Rhea" id="RHEA-COMP:9666"/>
        <dbReference type="Rhea" id="RHEA-COMP:9695"/>
        <dbReference type="ChEBI" id="CHEBI:30616"/>
        <dbReference type="ChEBI" id="CHEBI:33019"/>
        <dbReference type="ChEBI" id="CHEBI:58045"/>
        <dbReference type="ChEBI" id="CHEBI:78442"/>
        <dbReference type="ChEBI" id="CHEBI:78528"/>
        <dbReference type="ChEBI" id="CHEBI:456215"/>
        <dbReference type="EC" id="6.1.1.5"/>
    </reaction>
</comment>
<evidence type="ECO:0000256" key="6">
    <source>
        <dbReference type="ARBA" id="ARBA00023146"/>
    </source>
</evidence>
<dbReference type="Pfam" id="PF08264">
    <property type="entry name" value="Anticodon_1"/>
    <property type="match status" value="1"/>
</dbReference>
<evidence type="ECO:0000256" key="9">
    <source>
        <dbReference type="NCBIfam" id="TIGR00392"/>
    </source>
</evidence>
<comment type="caution">
    <text evidence="12">The sequence shown here is derived from an EMBL/GenBank/DDBJ whole genome shotgun (WGS) entry which is preliminary data.</text>
</comment>
<sequence>MFKPVPTRGVDFPAMERELLRWWYEAGIVQKYLKKNEKSEKRWSFLDGPITANNPMGVHHAWGRTYKDFYQRFYTMLGYRQRYQNGFDCQGLWVEVEVEKELGFTSKQDIEAYGIDRFVEKCKERVFKYAAIQTEQSKRLGYFMDWDNSYYTLSDENNYMIWHFLKVCHQNGWIYHGYDVMPWCPRCATGLSEMEVSEGYQEITHLSLYVRFPLEGRENESLLVWTTTPWTLAANVAIAVHPELAYVKVRQGDHVYYLAKDAARTALRGHYEVLEELPGGALVGLVYRGPFDELPAMQGVAHRVIPWDEVDAAEGTGIVHIAPGAGREDYQLGKQFDLAVVAPLDENGVYLDGFDWLTGKRVGEVAEPIARNLEAKGLLYRSEQYTHRYPTCWRCGTELVFRLVDEWYIDVDPWRERVMEAAKTVRWIPEFGLERELDWLRNMDDWMISKKRYWGLALPIWQCPDCGWFDVIGSEVELEERAIEGWEEFRGHSPHRPWIDKVKIRCERCGGVASRIPDVGNPWLDAGIVPFSTLNYRHDRAYWQQWFPADFITESFPGQFRNWFYSLLAQSTVLVDQAPFKTVLGFASLRDEHGEEMHKSKGNAIWFDEAAEQVGVDVMRWLYLRHNPAQNLNFGYRLCDETRRQFLLPLWNSYAFFANYAALDGFHPAQHDVPLAERTLLDRWILSRLQEVVAVARERIADYDSAAACRAIQDFVVEELSNWYIRRNRRRFWKTESDRDKAAAYLTLYEVLVTLAKLLAPFIPYTAEAMYQNLVRSVDPSAPESVHLTDYPEPDEGKVDAALAQDMAWLLRAVELGRAARNKANVKVRQPLPRVLVGARVPEALEAIRRLQDQLVDELNVKAFDVIERPEEYLTYRVRPNLPVLGPRLGPKLPALQRALAEADPVQIARTVRANRPVTLVVDGEEVELGPDDLLVEAIDREGFAAFEDRDLIVAVDLSITPELRLEGLARDFVRGVQEARKNAGFEIDDTIAVVYDPQGELAEAVERFADYIKNETLAVELRPGRPAEQDGYVEEVRVGKERFVVGLRRVGRLAKVTADGQ</sequence>
<evidence type="ECO:0000256" key="2">
    <source>
        <dbReference type="ARBA" id="ARBA00022598"/>
    </source>
</evidence>
<dbReference type="Gene3D" id="3.40.50.620">
    <property type="entry name" value="HUPs"/>
    <property type="match status" value="2"/>
</dbReference>
<dbReference type="InterPro" id="IPR009008">
    <property type="entry name" value="Val/Leu/Ile-tRNA-synth_edit"/>
</dbReference>
<dbReference type="GO" id="GO:0002161">
    <property type="term" value="F:aminoacyl-tRNA deacylase activity"/>
    <property type="evidence" value="ECO:0007669"/>
    <property type="project" value="InterPro"/>
</dbReference>
<keyword evidence="6" id="KW-0030">Aminoacyl-tRNA synthetase</keyword>
<dbReference type="GO" id="GO:0006428">
    <property type="term" value="P:isoleucyl-tRNA aminoacylation"/>
    <property type="evidence" value="ECO:0007669"/>
    <property type="project" value="UniProtKB-UniRule"/>
</dbReference>
<dbReference type="InterPro" id="IPR033709">
    <property type="entry name" value="Anticodon_Ile_ABEc"/>
</dbReference>
<dbReference type="SUPFAM" id="SSF47323">
    <property type="entry name" value="Anticodon-binding domain of a subclass of class I aminoacyl-tRNA synthetases"/>
    <property type="match status" value="1"/>
</dbReference>
<evidence type="ECO:0000256" key="7">
    <source>
        <dbReference type="ARBA" id="ARBA00025217"/>
    </source>
</evidence>
<dbReference type="AlphaFoldDB" id="A0A7C2WAJ3"/>
<proteinExistence type="predicted"/>
<dbReference type="PANTHER" id="PTHR42780:SF1">
    <property type="entry name" value="ISOLEUCINE--TRNA LIGASE, CYTOPLASMIC"/>
    <property type="match status" value="1"/>
</dbReference>
<evidence type="ECO:0000256" key="3">
    <source>
        <dbReference type="ARBA" id="ARBA00022741"/>
    </source>
</evidence>
<organism evidence="12">
    <name type="scientific">Thermorudis sp</name>
    <dbReference type="NCBI Taxonomy" id="1969470"/>
    <lineage>
        <taxon>Bacteria</taxon>
        <taxon>Pseudomonadati</taxon>
        <taxon>Thermomicrobiota</taxon>
        <taxon>Thermomicrobia</taxon>
        <taxon>Thermomicrobia incertae sedis</taxon>
        <taxon>Thermorudis</taxon>
    </lineage>
</organism>
<protein>
    <recommendedName>
        <fullName evidence="1 9">Isoleucine--tRNA ligase</fullName>
        <ecNumber evidence="1 9">6.1.1.5</ecNumber>
    </recommendedName>
</protein>
<evidence type="ECO:0000256" key="4">
    <source>
        <dbReference type="ARBA" id="ARBA00022840"/>
    </source>
</evidence>
<evidence type="ECO:0000256" key="8">
    <source>
        <dbReference type="ARBA" id="ARBA00048359"/>
    </source>
</evidence>
<keyword evidence="2 12" id="KW-0436">Ligase</keyword>
<dbReference type="Pfam" id="PF00133">
    <property type="entry name" value="tRNA-synt_1"/>
    <property type="match status" value="1"/>
</dbReference>
<dbReference type="PANTHER" id="PTHR42780">
    <property type="entry name" value="SOLEUCYL-TRNA SYNTHETASE"/>
    <property type="match status" value="1"/>
</dbReference>
<dbReference type="SUPFAM" id="SSF52374">
    <property type="entry name" value="Nucleotidylyl transferase"/>
    <property type="match status" value="1"/>
</dbReference>
<dbReference type="GO" id="GO:0004822">
    <property type="term" value="F:isoleucine-tRNA ligase activity"/>
    <property type="evidence" value="ECO:0007669"/>
    <property type="project" value="UniProtKB-UniRule"/>
</dbReference>
<dbReference type="GO" id="GO:0005737">
    <property type="term" value="C:cytoplasm"/>
    <property type="evidence" value="ECO:0007669"/>
    <property type="project" value="UniProtKB-UniRule"/>
</dbReference>
<dbReference type="Gene3D" id="1.10.730.10">
    <property type="entry name" value="Isoleucyl-tRNA Synthetase, Domain 1"/>
    <property type="match status" value="1"/>
</dbReference>
<reference evidence="12" key="1">
    <citation type="journal article" date="2020" name="mSystems">
        <title>Genome- and Community-Level Interaction Insights into Carbon Utilization and Element Cycling Functions of Hydrothermarchaeota in Hydrothermal Sediment.</title>
        <authorList>
            <person name="Zhou Z."/>
            <person name="Liu Y."/>
            <person name="Xu W."/>
            <person name="Pan J."/>
            <person name="Luo Z.H."/>
            <person name="Li M."/>
        </authorList>
    </citation>
    <scope>NUCLEOTIDE SEQUENCE [LARGE SCALE GENOMIC DNA]</scope>
    <source>
        <strain evidence="12">SpSt-192</strain>
    </source>
</reference>
<gene>
    <name evidence="12" type="ORF">ENP13_03555</name>
</gene>
<dbReference type="SUPFAM" id="SSF50677">
    <property type="entry name" value="ValRS/IleRS/LeuRS editing domain"/>
    <property type="match status" value="1"/>
</dbReference>
<dbReference type="InterPro" id="IPR002301">
    <property type="entry name" value="Ile-tRNA-ligase"/>
</dbReference>
<dbReference type="GO" id="GO:0000049">
    <property type="term" value="F:tRNA binding"/>
    <property type="evidence" value="ECO:0007669"/>
    <property type="project" value="InterPro"/>
</dbReference>
<dbReference type="InterPro" id="IPR009080">
    <property type="entry name" value="tRNAsynth_Ia_anticodon-bd"/>
</dbReference>
<keyword evidence="3" id="KW-0547">Nucleotide-binding</keyword>
<dbReference type="Pfam" id="PF19302">
    <property type="entry name" value="DUF5915"/>
    <property type="match status" value="1"/>
</dbReference>
<keyword evidence="5" id="KW-0648">Protein biosynthesis</keyword>